<evidence type="ECO:0000259" key="5">
    <source>
        <dbReference type="PROSITE" id="PS50089"/>
    </source>
</evidence>
<evidence type="ECO:0000256" key="3">
    <source>
        <dbReference type="ARBA" id="ARBA00022833"/>
    </source>
</evidence>
<accession>A0A1E7EXY5</accession>
<dbReference type="PANTHER" id="PTHR45931:SF3">
    <property type="entry name" value="RING ZINC FINGER-CONTAINING PROTEIN"/>
    <property type="match status" value="1"/>
</dbReference>
<dbReference type="GO" id="GO:0006511">
    <property type="term" value="P:ubiquitin-dependent protein catabolic process"/>
    <property type="evidence" value="ECO:0007669"/>
    <property type="project" value="TreeGrafter"/>
</dbReference>
<dbReference type="EMBL" id="KV784370">
    <property type="protein sequence ID" value="OEU10727.1"/>
    <property type="molecule type" value="Genomic_DNA"/>
</dbReference>
<dbReference type="PANTHER" id="PTHR45931">
    <property type="entry name" value="SI:CH211-59O9.10"/>
    <property type="match status" value="1"/>
</dbReference>
<dbReference type="InterPro" id="IPR001841">
    <property type="entry name" value="Znf_RING"/>
</dbReference>
<dbReference type="AlphaFoldDB" id="A0A1E7EXY5"/>
<feature type="domain" description="RING-type" evidence="5">
    <location>
        <begin position="121"/>
        <end position="188"/>
    </location>
</feature>
<evidence type="ECO:0000256" key="1">
    <source>
        <dbReference type="ARBA" id="ARBA00022723"/>
    </source>
</evidence>
<dbReference type="Pfam" id="PF13639">
    <property type="entry name" value="zf-RING_2"/>
    <property type="match status" value="1"/>
</dbReference>
<dbReference type="OrthoDB" id="5357315at2759"/>
<dbReference type="GO" id="GO:0061630">
    <property type="term" value="F:ubiquitin protein ligase activity"/>
    <property type="evidence" value="ECO:0007669"/>
    <property type="project" value="TreeGrafter"/>
</dbReference>
<dbReference type="PROSITE" id="PS50089">
    <property type="entry name" value="ZF_RING_2"/>
    <property type="match status" value="1"/>
</dbReference>
<protein>
    <recommendedName>
        <fullName evidence="5">RING-type domain-containing protein</fullName>
    </recommendedName>
</protein>
<evidence type="ECO:0000256" key="2">
    <source>
        <dbReference type="ARBA" id="ARBA00022771"/>
    </source>
</evidence>
<evidence type="ECO:0000256" key="4">
    <source>
        <dbReference type="PROSITE-ProRule" id="PRU00175"/>
    </source>
</evidence>
<name>A0A1E7EXY5_9STRA</name>
<dbReference type="Proteomes" id="UP000095751">
    <property type="component" value="Unassembled WGS sequence"/>
</dbReference>
<dbReference type="InterPro" id="IPR051834">
    <property type="entry name" value="RING_finger_E3_ligase"/>
</dbReference>
<dbReference type="Gene3D" id="3.30.40.10">
    <property type="entry name" value="Zinc/RING finger domain, C3HC4 (zinc finger)"/>
    <property type="match status" value="1"/>
</dbReference>
<dbReference type="GO" id="GO:0008270">
    <property type="term" value="F:zinc ion binding"/>
    <property type="evidence" value="ECO:0007669"/>
    <property type="project" value="UniProtKB-KW"/>
</dbReference>
<organism evidence="6 7">
    <name type="scientific">Fragilariopsis cylindrus CCMP1102</name>
    <dbReference type="NCBI Taxonomy" id="635003"/>
    <lineage>
        <taxon>Eukaryota</taxon>
        <taxon>Sar</taxon>
        <taxon>Stramenopiles</taxon>
        <taxon>Ochrophyta</taxon>
        <taxon>Bacillariophyta</taxon>
        <taxon>Bacillariophyceae</taxon>
        <taxon>Bacillariophycidae</taxon>
        <taxon>Bacillariales</taxon>
        <taxon>Bacillariaceae</taxon>
        <taxon>Fragilariopsis</taxon>
    </lineage>
</organism>
<dbReference type="SUPFAM" id="SSF57850">
    <property type="entry name" value="RING/U-box"/>
    <property type="match status" value="1"/>
</dbReference>
<keyword evidence="1" id="KW-0479">Metal-binding</keyword>
<dbReference type="InParanoid" id="A0A1E7EXY5"/>
<dbReference type="GO" id="GO:0005634">
    <property type="term" value="C:nucleus"/>
    <property type="evidence" value="ECO:0007669"/>
    <property type="project" value="TreeGrafter"/>
</dbReference>
<keyword evidence="2 4" id="KW-0863">Zinc-finger</keyword>
<reference evidence="6 7" key="1">
    <citation type="submission" date="2016-09" db="EMBL/GenBank/DDBJ databases">
        <title>Extensive genetic diversity and differential bi-allelic expression allows diatom success in the polar Southern Ocean.</title>
        <authorList>
            <consortium name="DOE Joint Genome Institute"/>
            <person name="Mock T."/>
            <person name="Otillar R.P."/>
            <person name="Strauss J."/>
            <person name="Dupont C."/>
            <person name="Frickenhaus S."/>
            <person name="Maumus F."/>
            <person name="Mcmullan M."/>
            <person name="Sanges R."/>
            <person name="Schmutz J."/>
            <person name="Toseland A."/>
            <person name="Valas R."/>
            <person name="Veluchamy A."/>
            <person name="Ward B.J."/>
            <person name="Allen A."/>
            <person name="Barry K."/>
            <person name="Falciatore A."/>
            <person name="Ferrante M."/>
            <person name="Fortunato A.E."/>
            <person name="Gloeckner G."/>
            <person name="Gruber A."/>
            <person name="Hipkin R."/>
            <person name="Janech M."/>
            <person name="Kroth P."/>
            <person name="Leese F."/>
            <person name="Lindquist E."/>
            <person name="Lyon B.R."/>
            <person name="Martin J."/>
            <person name="Mayer C."/>
            <person name="Parker M."/>
            <person name="Quesneville H."/>
            <person name="Raymond J."/>
            <person name="Uhlig C."/>
            <person name="Valentin K.U."/>
            <person name="Worden A.Z."/>
            <person name="Armbrust E.V."/>
            <person name="Bowler C."/>
            <person name="Green B."/>
            <person name="Moulton V."/>
            <person name="Van Oosterhout C."/>
            <person name="Grigoriev I."/>
        </authorList>
    </citation>
    <scope>NUCLEOTIDE SEQUENCE [LARGE SCALE GENOMIC DNA]</scope>
    <source>
        <strain evidence="6 7">CCMP1102</strain>
    </source>
</reference>
<keyword evidence="7" id="KW-1185">Reference proteome</keyword>
<dbReference type="KEGG" id="fcy:FRACYDRAFT_246497"/>
<evidence type="ECO:0000313" key="7">
    <source>
        <dbReference type="Proteomes" id="UP000095751"/>
    </source>
</evidence>
<keyword evidence="3" id="KW-0862">Zinc</keyword>
<dbReference type="SMART" id="SM00184">
    <property type="entry name" value="RING"/>
    <property type="match status" value="1"/>
</dbReference>
<gene>
    <name evidence="6" type="ORF">FRACYDRAFT_246497</name>
</gene>
<proteinExistence type="predicted"/>
<evidence type="ECO:0000313" key="6">
    <source>
        <dbReference type="EMBL" id="OEU10727.1"/>
    </source>
</evidence>
<dbReference type="InterPro" id="IPR013083">
    <property type="entry name" value="Znf_RING/FYVE/PHD"/>
</dbReference>
<sequence>MVDIYRGTSNNILYIAETATSVTYPIRTSMTITETLENFNQERLIRGESTVSTESIIAYERFMRDLADAVVVATTSSTAGNNNLIINSGVKKEQIEELCPRWTILSTTATTHHNCLMQTECGICLDGFEEEQEEGVVYADNKNDGKDDNKNHQGRNNTFVRTLPCRHIYHSRCIDQWFQRSKFCPTCKRSILLPPLPPLPTSTSTSIASC</sequence>